<evidence type="ECO:0000259" key="5">
    <source>
        <dbReference type="PROSITE" id="PS51352"/>
    </source>
</evidence>
<dbReference type="Proteomes" id="UP000600588">
    <property type="component" value="Unassembled WGS sequence"/>
</dbReference>
<evidence type="ECO:0000313" key="6">
    <source>
        <dbReference type="EMBL" id="MBD0832577.1"/>
    </source>
</evidence>
<dbReference type="RefSeq" id="WP_188230368.1">
    <property type="nucleotide sequence ID" value="NZ_JACVXB010000004.1"/>
</dbReference>
<keyword evidence="4" id="KW-0676">Redox-active center</keyword>
<reference evidence="6 7" key="1">
    <citation type="submission" date="2020-09" db="EMBL/GenBank/DDBJ databases">
        <title>TT11 complete genome.</title>
        <authorList>
            <person name="Wu Z."/>
        </authorList>
    </citation>
    <scope>NUCLEOTIDE SEQUENCE [LARGE SCALE GENOMIC DNA]</scope>
    <source>
        <strain evidence="6 7">TT11</strain>
    </source>
</reference>
<dbReference type="InterPro" id="IPR013766">
    <property type="entry name" value="Thioredoxin_domain"/>
</dbReference>
<dbReference type="CDD" id="cd02966">
    <property type="entry name" value="TlpA_like_family"/>
    <property type="match status" value="1"/>
</dbReference>
<dbReference type="PANTHER" id="PTHR42852">
    <property type="entry name" value="THIOL:DISULFIDE INTERCHANGE PROTEIN DSBE"/>
    <property type="match status" value="1"/>
</dbReference>
<dbReference type="GO" id="GO:0017004">
    <property type="term" value="P:cytochrome complex assembly"/>
    <property type="evidence" value="ECO:0007669"/>
    <property type="project" value="UniProtKB-KW"/>
</dbReference>
<name>A0A8J6U948_9FLAO</name>
<keyword evidence="3" id="KW-1015">Disulfide bond</keyword>
<comment type="caution">
    <text evidence="6">The sequence shown here is derived from an EMBL/GenBank/DDBJ whole genome shotgun (WGS) entry which is preliminary data.</text>
</comment>
<evidence type="ECO:0000256" key="3">
    <source>
        <dbReference type="ARBA" id="ARBA00023157"/>
    </source>
</evidence>
<dbReference type="Gene3D" id="3.40.30.10">
    <property type="entry name" value="Glutaredoxin"/>
    <property type="match status" value="1"/>
</dbReference>
<comment type="subcellular location">
    <subcellularLocation>
        <location evidence="1">Cell envelope</location>
    </subcellularLocation>
</comment>
<dbReference type="InterPro" id="IPR013740">
    <property type="entry name" value="Redoxin"/>
</dbReference>
<dbReference type="Pfam" id="PF08534">
    <property type="entry name" value="Redoxin"/>
    <property type="match status" value="1"/>
</dbReference>
<protein>
    <submittedName>
        <fullName evidence="6">TlpA family protein disulfide reductase</fullName>
    </submittedName>
</protein>
<dbReference type="SUPFAM" id="SSF52833">
    <property type="entry name" value="Thioredoxin-like"/>
    <property type="match status" value="1"/>
</dbReference>
<dbReference type="AlphaFoldDB" id="A0A8J6U948"/>
<proteinExistence type="predicted"/>
<dbReference type="GO" id="GO:0016491">
    <property type="term" value="F:oxidoreductase activity"/>
    <property type="evidence" value="ECO:0007669"/>
    <property type="project" value="InterPro"/>
</dbReference>
<dbReference type="PROSITE" id="PS51257">
    <property type="entry name" value="PROKAR_LIPOPROTEIN"/>
    <property type="match status" value="1"/>
</dbReference>
<dbReference type="GO" id="GO:0030313">
    <property type="term" value="C:cell envelope"/>
    <property type="evidence" value="ECO:0007669"/>
    <property type="project" value="UniProtKB-SubCell"/>
</dbReference>
<sequence length="459" mass="52858">MIERVLISLVIMISLFSCKVENKNDYIILRGKVLNKTSDDLKLTSLVYSDSKYIAINEDGTFVDTLRVDADNMMLFHPGSLTYMYLEAGDDVHLTFDTKDYYNTVHFEGKGAAHNNYLISKNKKTKEVLSGVKNSFLLNETEYKQIQKEIELACLALLSNTKGLPKAYLEKEKRNIRYTTLNRLNEYEANHAYFSKNPDFKVSKGFLKELHELDYNNAEDFIFSSNYSSLISSYLTKQAKKLSDSLNIEPDVAYLKQVNTLTNQTIKNFICYKRAKAGITYTSDLEGYYAEYLKGSTDEENNRKVEESYKALRKLAKGEQSPHFDNYENFDGSTTSLDDLKGKYVYIDVWATWCGPCKREIPYLKEIEKQYHNKNIEFVSISVDTQNNRDKWKAMVEDKELGGVQLLADNAFDSKFVQDYLIKGIPRFILLDPEGNIVTSNAPRPSNEKLIDLFKELNI</sequence>
<accession>A0A8J6U948</accession>
<evidence type="ECO:0000256" key="4">
    <source>
        <dbReference type="ARBA" id="ARBA00023284"/>
    </source>
</evidence>
<evidence type="ECO:0000313" key="7">
    <source>
        <dbReference type="Proteomes" id="UP000600588"/>
    </source>
</evidence>
<keyword evidence="2" id="KW-0201">Cytochrome c-type biogenesis</keyword>
<dbReference type="EMBL" id="JACVXB010000004">
    <property type="protein sequence ID" value="MBD0832577.1"/>
    <property type="molecule type" value="Genomic_DNA"/>
</dbReference>
<keyword evidence="7" id="KW-1185">Reference proteome</keyword>
<gene>
    <name evidence="6" type="ORF">ICJ83_10585</name>
</gene>
<organism evidence="6 7">
    <name type="scientific">Aestuariibaculum sediminum</name>
    <dbReference type="NCBI Taxonomy" id="2770637"/>
    <lineage>
        <taxon>Bacteria</taxon>
        <taxon>Pseudomonadati</taxon>
        <taxon>Bacteroidota</taxon>
        <taxon>Flavobacteriia</taxon>
        <taxon>Flavobacteriales</taxon>
        <taxon>Flavobacteriaceae</taxon>
    </lineage>
</organism>
<dbReference type="PANTHER" id="PTHR42852:SF6">
    <property type="entry name" value="THIOL:DISULFIDE INTERCHANGE PROTEIN DSBE"/>
    <property type="match status" value="1"/>
</dbReference>
<evidence type="ECO:0000256" key="2">
    <source>
        <dbReference type="ARBA" id="ARBA00022748"/>
    </source>
</evidence>
<dbReference type="PROSITE" id="PS51352">
    <property type="entry name" value="THIOREDOXIN_2"/>
    <property type="match status" value="1"/>
</dbReference>
<dbReference type="InterPro" id="IPR036249">
    <property type="entry name" value="Thioredoxin-like_sf"/>
</dbReference>
<dbReference type="InterPro" id="IPR050553">
    <property type="entry name" value="Thioredoxin_ResA/DsbE_sf"/>
</dbReference>
<feature type="domain" description="Thioredoxin" evidence="5">
    <location>
        <begin position="315"/>
        <end position="459"/>
    </location>
</feature>
<evidence type="ECO:0000256" key="1">
    <source>
        <dbReference type="ARBA" id="ARBA00004196"/>
    </source>
</evidence>